<dbReference type="Pfam" id="PF02583">
    <property type="entry name" value="Trns_repr_metal"/>
    <property type="match status" value="1"/>
</dbReference>
<dbReference type="PANTHER" id="PTHR33677:SF5">
    <property type="entry name" value="TRANSCRIPTIONAL REPRESSOR FRMR"/>
    <property type="match status" value="1"/>
</dbReference>
<dbReference type="Proteomes" id="UP000005089">
    <property type="component" value="Unassembled WGS sequence"/>
</dbReference>
<sequence length="90" mass="10135">MHTVHHKKHLLTRVRRIAGQTQALEKALESGSDCNDILQQIAAIRGAVSGLMTEVIEGHIREHLANDEITPEKRSKDVEQVIKTLKSYLK</sequence>
<dbReference type="InterPro" id="IPR038390">
    <property type="entry name" value="Metal_Tscrpt_repr_sf"/>
</dbReference>
<name>C3X8H7_OXAFO</name>
<dbReference type="GO" id="GO:0046872">
    <property type="term" value="F:metal ion binding"/>
    <property type="evidence" value="ECO:0007669"/>
    <property type="project" value="InterPro"/>
</dbReference>
<gene>
    <name evidence="2" type="primary">frmR</name>
    <name evidence="2" type="ORF">OFBG_00531</name>
</gene>
<accession>C3X8H7</accession>
<dbReference type="PANTHER" id="PTHR33677">
    <property type="entry name" value="TRANSCRIPTIONAL REPRESSOR FRMR-RELATED"/>
    <property type="match status" value="1"/>
</dbReference>
<dbReference type="EMBL" id="GG658170">
    <property type="protein sequence ID" value="EEO29503.1"/>
    <property type="molecule type" value="Genomic_DNA"/>
</dbReference>
<dbReference type="InterPro" id="IPR003735">
    <property type="entry name" value="Metal_Tscrpt_repr"/>
</dbReference>
<dbReference type="AlphaFoldDB" id="C3X8H7"/>
<dbReference type="Gene3D" id="1.20.58.1000">
    <property type="entry name" value="Metal-sensitive repressor, helix protomer"/>
    <property type="match status" value="1"/>
</dbReference>
<reference evidence="2 3" key="1">
    <citation type="submission" date="2009-02" db="EMBL/GenBank/DDBJ databases">
        <title>The Genome Sequence of Oxalobacter formigenes OXCC13.</title>
        <authorList>
            <consortium name="The Broad Institute Genome Sequencing Platform"/>
            <person name="Ward D."/>
            <person name="Young S.K."/>
            <person name="Kodira C.D."/>
            <person name="Zeng Q."/>
            <person name="Koehrsen M."/>
            <person name="Alvarado L."/>
            <person name="Berlin A."/>
            <person name="Borenstein D."/>
            <person name="Chen Z."/>
            <person name="Engels R."/>
            <person name="Freedman E."/>
            <person name="Gellesch M."/>
            <person name="Goldberg J."/>
            <person name="Griggs A."/>
            <person name="Gujja S."/>
            <person name="Heiman D."/>
            <person name="Hepburn T."/>
            <person name="Howarth C."/>
            <person name="Jen D."/>
            <person name="Larson L."/>
            <person name="Lewis B."/>
            <person name="Mehta T."/>
            <person name="Park D."/>
            <person name="Pearson M."/>
            <person name="Roberts A."/>
            <person name="Saif S."/>
            <person name="Shea T."/>
            <person name="Shenoy N."/>
            <person name="Sisk P."/>
            <person name="Stolte C."/>
            <person name="Sykes S."/>
            <person name="Walk T."/>
            <person name="White J."/>
            <person name="Yandava C."/>
            <person name="Allison M.J."/>
            <person name="Lander E."/>
            <person name="Nusbaum C."/>
            <person name="Galagan J."/>
            <person name="Birren B."/>
        </authorList>
    </citation>
    <scope>NUCLEOTIDE SEQUENCE [LARGE SCALE GENOMIC DNA]</scope>
    <source>
        <strain evidence="2 3">OXCC13</strain>
    </source>
</reference>
<dbReference type="RefSeq" id="WP_005880040.1">
    <property type="nucleotide sequence ID" value="NZ_CP019430.1"/>
</dbReference>
<keyword evidence="3" id="KW-1185">Reference proteome</keyword>
<dbReference type="STRING" id="847.BRW83_1714"/>
<organism evidence="2 3">
    <name type="scientific">Oxalobacter formigenes OXCC13</name>
    <dbReference type="NCBI Taxonomy" id="556269"/>
    <lineage>
        <taxon>Bacteria</taxon>
        <taxon>Pseudomonadati</taxon>
        <taxon>Pseudomonadota</taxon>
        <taxon>Betaproteobacteria</taxon>
        <taxon>Burkholderiales</taxon>
        <taxon>Oxalobacteraceae</taxon>
        <taxon>Oxalobacter</taxon>
    </lineage>
</organism>
<dbReference type="GO" id="GO:0045892">
    <property type="term" value="P:negative regulation of DNA-templated transcription"/>
    <property type="evidence" value="ECO:0007669"/>
    <property type="project" value="UniProtKB-ARBA"/>
</dbReference>
<proteinExistence type="inferred from homology"/>
<evidence type="ECO:0000313" key="3">
    <source>
        <dbReference type="Proteomes" id="UP000005089"/>
    </source>
</evidence>
<evidence type="ECO:0000313" key="2">
    <source>
        <dbReference type="EMBL" id="EEO29503.1"/>
    </source>
</evidence>
<dbReference type="CDD" id="cd10153">
    <property type="entry name" value="RcnR-FrmR-like_DUF156"/>
    <property type="match status" value="1"/>
</dbReference>
<dbReference type="HOGENOM" id="CLU_130332_3_0_4"/>
<dbReference type="GO" id="GO:0003677">
    <property type="term" value="F:DNA binding"/>
    <property type="evidence" value="ECO:0007669"/>
    <property type="project" value="InterPro"/>
</dbReference>
<evidence type="ECO:0000256" key="1">
    <source>
        <dbReference type="ARBA" id="ARBA00005260"/>
    </source>
</evidence>
<protein>
    <submittedName>
        <fullName evidence="2">Transcriptional repressor FrmR</fullName>
    </submittedName>
</protein>
<dbReference type="eggNOG" id="COG1937">
    <property type="taxonomic scope" value="Bacteria"/>
</dbReference>
<comment type="similarity">
    <text evidence="1">Belongs to the FrmR/RcnR family.</text>
</comment>
<dbReference type="GeneID" id="77135557"/>